<reference evidence="3 4" key="1">
    <citation type="submission" date="2016-11" db="EMBL/GenBank/DDBJ databases">
        <authorList>
            <person name="Jaros S."/>
            <person name="Januszkiewicz K."/>
            <person name="Wedrychowicz H."/>
        </authorList>
    </citation>
    <scope>NUCLEOTIDE SEQUENCE [LARGE SCALE GENOMIC DNA]</scope>
    <source>
        <strain evidence="3 4">DSM 17918</strain>
    </source>
</reference>
<name>A0A1M4X1F9_9THEO</name>
<keyword evidence="1" id="KW-1133">Transmembrane helix</keyword>
<feature type="domain" description="Nucleoside transporter/FeoB GTPase Gate" evidence="2">
    <location>
        <begin position="42"/>
        <end position="152"/>
    </location>
</feature>
<evidence type="ECO:0000313" key="4">
    <source>
        <dbReference type="Proteomes" id="UP000184088"/>
    </source>
</evidence>
<dbReference type="InterPro" id="IPR011642">
    <property type="entry name" value="Gate_dom"/>
</dbReference>
<dbReference type="RefSeq" id="WP_073342143.1">
    <property type="nucleotide sequence ID" value="NZ_FQVH01000007.1"/>
</dbReference>
<dbReference type="STRING" id="1121256.SAMN02746089_00923"/>
<organism evidence="3 4">
    <name type="scientific">Caldanaerobius fijiensis DSM 17918</name>
    <dbReference type="NCBI Taxonomy" id="1121256"/>
    <lineage>
        <taxon>Bacteria</taxon>
        <taxon>Bacillati</taxon>
        <taxon>Bacillota</taxon>
        <taxon>Clostridia</taxon>
        <taxon>Thermoanaerobacterales</taxon>
        <taxon>Thermoanaerobacteraceae</taxon>
        <taxon>Caldanaerobius</taxon>
    </lineage>
</organism>
<feature type="transmembrane region" description="Helical" evidence="1">
    <location>
        <begin position="165"/>
        <end position="187"/>
    </location>
</feature>
<feature type="transmembrane region" description="Helical" evidence="1">
    <location>
        <begin position="133"/>
        <end position="153"/>
    </location>
</feature>
<dbReference type="EMBL" id="FQVH01000007">
    <property type="protein sequence ID" value="SHE87329.1"/>
    <property type="molecule type" value="Genomic_DNA"/>
</dbReference>
<proteinExistence type="predicted"/>
<keyword evidence="1" id="KW-0472">Membrane</keyword>
<keyword evidence="4" id="KW-1185">Reference proteome</keyword>
<dbReference type="Proteomes" id="UP000184088">
    <property type="component" value="Unassembled WGS sequence"/>
</dbReference>
<protein>
    <submittedName>
        <fullName evidence="3">Spore maturation protein A</fullName>
    </submittedName>
</protein>
<accession>A0A1M4X1F9</accession>
<evidence type="ECO:0000259" key="2">
    <source>
        <dbReference type="Pfam" id="PF07670"/>
    </source>
</evidence>
<gene>
    <name evidence="3" type="ORF">SAMN02746089_00923</name>
</gene>
<feature type="transmembrane region" description="Helical" evidence="1">
    <location>
        <begin position="37"/>
        <end position="55"/>
    </location>
</feature>
<keyword evidence="1" id="KW-0812">Transmembrane</keyword>
<sequence>MINIIWFLIIFISLIIGGMNGKIDQVVNAAITSSKDAVEVALGLIGIMSLWLGIMKIAEKEGLIHVLSRLIMPLIKRLFSDIPPGHPAIGAMVMNISANILGLGNAATPFGIKAMKLLQELNPRKDTATNAMCTFLIINTGCIQLLPTTIIAIRTAAGSKNPMEIISGVILTSTLSLISGIILVKFFERNGD</sequence>
<evidence type="ECO:0000256" key="1">
    <source>
        <dbReference type="SAM" id="Phobius"/>
    </source>
</evidence>
<evidence type="ECO:0000313" key="3">
    <source>
        <dbReference type="EMBL" id="SHE87329.1"/>
    </source>
</evidence>
<dbReference type="AlphaFoldDB" id="A0A1M4X1F9"/>
<dbReference type="OrthoDB" id="9782481at2"/>
<dbReference type="Pfam" id="PF07670">
    <property type="entry name" value="Gate"/>
    <property type="match status" value="1"/>
</dbReference>